<accession>A0A940X150</accession>
<name>A0A940X150_9GAMM</name>
<evidence type="ECO:0000256" key="2">
    <source>
        <dbReference type="SAM" id="SignalP"/>
    </source>
</evidence>
<dbReference type="AlphaFoldDB" id="A0A940X150"/>
<evidence type="ECO:0000313" key="4">
    <source>
        <dbReference type="Proteomes" id="UP000673447"/>
    </source>
</evidence>
<sequence length="213" mass="21908">MRAGIFPLIVLSLAACKAPAPAEPAAGKPAQSQQAATPAPIEAPPAEPTAPATGSLHVDLPAEGAISLAGFGPAKFGASAEEVRMAWGGDLGDAKPDEPGGCYYLIPATQAKQGYKIAFMIEGDKFVRLDVASDEIVAPGGGKIGMGEAELQKLYHGALQSMPHKYVEGGNYLSVAASGVAPSKLVFETDENGKATEWRIGLTPQVDYVEGCS</sequence>
<reference evidence="3" key="1">
    <citation type="journal article" date="2016" name="Int. J. Syst. Evol. Microbiol.">
        <title>Pseudoxanthomonas helianthi sp. nov., isolated from roots of Jerusalem artichoke (Helianthus tuberosus).</title>
        <authorList>
            <person name="Kittiwongwattana C."/>
            <person name="Thawai C."/>
        </authorList>
    </citation>
    <scope>NUCLEOTIDE SEQUENCE</scope>
    <source>
        <strain evidence="3">110414</strain>
    </source>
</reference>
<comment type="caution">
    <text evidence="3">The sequence shown here is derived from an EMBL/GenBank/DDBJ whole genome shotgun (WGS) entry which is preliminary data.</text>
</comment>
<feature type="chain" id="PRO_5037830925" evidence="2">
    <location>
        <begin position="23"/>
        <end position="213"/>
    </location>
</feature>
<keyword evidence="4" id="KW-1185">Reference proteome</keyword>
<reference evidence="3" key="2">
    <citation type="submission" date="2021-03" db="EMBL/GenBank/DDBJ databases">
        <authorList>
            <person name="Cao W."/>
        </authorList>
    </citation>
    <scope>NUCLEOTIDE SEQUENCE</scope>
    <source>
        <strain evidence="3">110414</strain>
    </source>
</reference>
<dbReference type="EMBL" id="JAGKTC010000001">
    <property type="protein sequence ID" value="MBP3983186.1"/>
    <property type="molecule type" value="Genomic_DNA"/>
</dbReference>
<feature type="compositionally biased region" description="Low complexity" evidence="1">
    <location>
        <begin position="22"/>
        <end position="40"/>
    </location>
</feature>
<gene>
    <name evidence="3" type="ORF">J5837_02015</name>
</gene>
<dbReference type="PROSITE" id="PS51257">
    <property type="entry name" value="PROKAR_LIPOPROTEIN"/>
    <property type="match status" value="1"/>
</dbReference>
<feature type="region of interest" description="Disordered" evidence="1">
    <location>
        <begin position="22"/>
        <end position="56"/>
    </location>
</feature>
<dbReference type="RefSeq" id="WP_210535047.1">
    <property type="nucleotide sequence ID" value="NZ_JAGKTC010000001.1"/>
</dbReference>
<feature type="signal peptide" evidence="2">
    <location>
        <begin position="1"/>
        <end position="22"/>
    </location>
</feature>
<proteinExistence type="predicted"/>
<keyword evidence="2" id="KW-0732">Signal</keyword>
<organism evidence="3 4">
    <name type="scientific">Pseudoxanthomonas helianthi</name>
    <dbReference type="NCBI Taxonomy" id="1453541"/>
    <lineage>
        <taxon>Bacteria</taxon>
        <taxon>Pseudomonadati</taxon>
        <taxon>Pseudomonadota</taxon>
        <taxon>Gammaproteobacteria</taxon>
        <taxon>Lysobacterales</taxon>
        <taxon>Lysobacteraceae</taxon>
        <taxon>Pseudoxanthomonas</taxon>
    </lineage>
</organism>
<evidence type="ECO:0000256" key="1">
    <source>
        <dbReference type="SAM" id="MobiDB-lite"/>
    </source>
</evidence>
<protein>
    <submittedName>
        <fullName evidence="3">Lectin</fullName>
    </submittedName>
</protein>
<evidence type="ECO:0000313" key="3">
    <source>
        <dbReference type="EMBL" id="MBP3983186.1"/>
    </source>
</evidence>
<dbReference type="Proteomes" id="UP000673447">
    <property type="component" value="Unassembled WGS sequence"/>
</dbReference>